<gene>
    <name evidence="2" type="ORF">HNQ64_003684</name>
</gene>
<proteinExistence type="predicted"/>
<dbReference type="Proteomes" id="UP000534294">
    <property type="component" value="Unassembled WGS sequence"/>
</dbReference>
<reference evidence="2 3" key="1">
    <citation type="submission" date="2020-08" db="EMBL/GenBank/DDBJ databases">
        <title>Genomic Encyclopedia of Type Strains, Phase IV (KMG-IV): sequencing the most valuable type-strain genomes for metagenomic binning, comparative biology and taxonomic classification.</title>
        <authorList>
            <person name="Goeker M."/>
        </authorList>
    </citation>
    <scope>NUCLEOTIDE SEQUENCE [LARGE SCALE GENOMIC DNA]</scope>
    <source>
        <strain evidence="2 3">DSM 12251</strain>
    </source>
</reference>
<dbReference type="AlphaFoldDB" id="A0A7W7YNP8"/>
<protein>
    <submittedName>
        <fullName evidence="2">Uncharacterized protein</fullName>
    </submittedName>
</protein>
<accession>A0A7W7YNP8</accession>
<name>A0A7W7YNP8_9BACT</name>
<organism evidence="2 3">
    <name type="scientific">Prosthecobacter dejongeii</name>
    <dbReference type="NCBI Taxonomy" id="48465"/>
    <lineage>
        <taxon>Bacteria</taxon>
        <taxon>Pseudomonadati</taxon>
        <taxon>Verrucomicrobiota</taxon>
        <taxon>Verrucomicrobiia</taxon>
        <taxon>Verrucomicrobiales</taxon>
        <taxon>Verrucomicrobiaceae</taxon>
        <taxon>Prosthecobacter</taxon>
    </lineage>
</organism>
<dbReference type="EMBL" id="JACHIF010000008">
    <property type="protein sequence ID" value="MBB5039412.1"/>
    <property type="molecule type" value="Genomic_DNA"/>
</dbReference>
<evidence type="ECO:0000256" key="1">
    <source>
        <dbReference type="SAM" id="MobiDB-lite"/>
    </source>
</evidence>
<keyword evidence="3" id="KW-1185">Reference proteome</keyword>
<evidence type="ECO:0000313" key="3">
    <source>
        <dbReference type="Proteomes" id="UP000534294"/>
    </source>
</evidence>
<comment type="caution">
    <text evidence="2">The sequence shown here is derived from an EMBL/GenBank/DDBJ whole genome shotgun (WGS) entry which is preliminary data.</text>
</comment>
<sequence length="50" mass="5690">MMSIMVKSMGTITTEAFDRRDHASECGRRPEQPNTERLIHYDDGSYDPGS</sequence>
<feature type="region of interest" description="Disordered" evidence="1">
    <location>
        <begin position="15"/>
        <end position="50"/>
    </location>
</feature>
<evidence type="ECO:0000313" key="2">
    <source>
        <dbReference type="EMBL" id="MBB5039412.1"/>
    </source>
</evidence>
<feature type="compositionally biased region" description="Basic and acidic residues" evidence="1">
    <location>
        <begin position="16"/>
        <end position="31"/>
    </location>
</feature>